<keyword evidence="10" id="KW-1185">Reference proteome</keyword>
<dbReference type="SUPFAM" id="SSF103515">
    <property type="entry name" value="Autotransporter"/>
    <property type="match status" value="1"/>
</dbReference>
<dbReference type="PANTHER" id="PTHR38776">
    <property type="entry name" value="MLTA-INTERACTING PROTEIN-RELATED"/>
    <property type="match status" value="1"/>
</dbReference>
<comment type="similarity">
    <text evidence="2">Belongs to the MipA/OmpV family.</text>
</comment>
<dbReference type="EMBL" id="LS483469">
    <property type="protein sequence ID" value="SQI40005.1"/>
    <property type="molecule type" value="Genomic_DNA"/>
</dbReference>
<dbReference type="STRING" id="82996.ADP72_24000"/>
<evidence type="ECO:0000313" key="10">
    <source>
        <dbReference type="Proteomes" id="UP000594967"/>
    </source>
</evidence>
<evidence type="ECO:0000313" key="8">
    <source>
        <dbReference type="EMBL" id="SQI40005.1"/>
    </source>
</evidence>
<evidence type="ECO:0000256" key="4">
    <source>
        <dbReference type="ARBA" id="ARBA00023136"/>
    </source>
</evidence>
<sequence>MSLYPVMTCRVLLILPLFYASGAFAGEWSLGAAAGGGISPYRDTDNTLTALPLIGYEGEDFYLHGLKGGYHLWKDEQNQLDVMGYYSPLHFKPGDSDDEQMKRLNKRRSTAMAGFEYTHRADWGAIRTALSADVLNNSNGLVGDLAYLYPIHLNDWEITPMAGVRWDSKNQNKYYYGINAGESRRSGLASYTPDDSLTPYLELAARYHINKSWDTFVSARYESLPNTVKDSPMVDKSNTGSLSFGINYSF</sequence>
<comment type="subcellular location">
    <subcellularLocation>
        <location evidence="1">Cell outer membrane</location>
    </subcellularLocation>
</comment>
<reference evidence="8 9" key="1">
    <citation type="submission" date="2018-06" db="EMBL/GenBank/DDBJ databases">
        <authorList>
            <consortium name="Pathogen Informatics"/>
            <person name="Doyle S."/>
        </authorList>
    </citation>
    <scope>NUCLEOTIDE SEQUENCE [LARGE SCALE GENOMIC DNA]</scope>
    <source>
        <strain evidence="8 9">NCTC12961</strain>
    </source>
</reference>
<evidence type="ECO:0000256" key="2">
    <source>
        <dbReference type="ARBA" id="ARBA00005722"/>
    </source>
</evidence>
<feature type="chain" id="PRO_5015840589" evidence="6">
    <location>
        <begin position="26"/>
        <end position="250"/>
    </location>
</feature>
<dbReference type="InterPro" id="IPR036709">
    <property type="entry name" value="Autotransporte_beta_dom_sf"/>
</dbReference>
<protein>
    <submittedName>
        <fullName evidence="7">MipA/OmpV family protein</fullName>
    </submittedName>
    <submittedName>
        <fullName evidence="8">MltA-interacting protein</fullName>
    </submittedName>
</protein>
<accession>A0A2X4XJG3</accession>
<dbReference type="GO" id="GO:0009279">
    <property type="term" value="C:cell outer membrane"/>
    <property type="evidence" value="ECO:0007669"/>
    <property type="project" value="UniProtKB-SubCell"/>
</dbReference>
<evidence type="ECO:0000256" key="3">
    <source>
        <dbReference type="ARBA" id="ARBA00022729"/>
    </source>
</evidence>
<dbReference type="AlphaFoldDB" id="A0A2X4XJG3"/>
<reference evidence="7 10" key="2">
    <citation type="submission" date="2020-12" db="EMBL/GenBank/DDBJ databases">
        <title>FDA dAtabase for Regulatory Grade micrObial Sequences (FDA-ARGOS): Supporting development and validation of Infectious Disease Dx tests.</title>
        <authorList>
            <person name="Sproer C."/>
            <person name="Gronow S."/>
            <person name="Severitt S."/>
            <person name="Schroder I."/>
            <person name="Tallon L."/>
            <person name="Sadzewicz L."/>
            <person name="Zhao X."/>
            <person name="Boylan J."/>
            <person name="Ott S."/>
            <person name="Bowen H."/>
            <person name="Vavikolanu K."/>
            <person name="Mehta A."/>
            <person name="Aluvathingal J."/>
            <person name="Nadendla S."/>
            <person name="Lowell S."/>
            <person name="Myers T."/>
            <person name="Yan Y."/>
            <person name="Sichtig H."/>
        </authorList>
    </citation>
    <scope>NUCLEOTIDE SEQUENCE [LARGE SCALE GENOMIC DNA]</scope>
    <source>
        <strain evidence="7 10">FDAARGOS_907</strain>
    </source>
</reference>
<keyword evidence="4" id="KW-0472">Membrane</keyword>
<evidence type="ECO:0000256" key="6">
    <source>
        <dbReference type="SAM" id="SignalP"/>
    </source>
</evidence>
<gene>
    <name evidence="8" type="primary">mipA_1</name>
    <name evidence="7" type="ORF">I6G64_25420</name>
    <name evidence="8" type="ORF">NCTC12961_03012</name>
</gene>
<dbReference type="GO" id="GO:0009252">
    <property type="term" value="P:peptidoglycan biosynthetic process"/>
    <property type="evidence" value="ECO:0007669"/>
    <property type="project" value="TreeGrafter"/>
</dbReference>
<dbReference type="PANTHER" id="PTHR38776:SF1">
    <property type="entry name" value="MLTA-INTERACTING PROTEIN-RELATED"/>
    <property type="match status" value="1"/>
</dbReference>
<organism evidence="8 9">
    <name type="scientific">Serratia plymuthica</name>
    <dbReference type="NCBI Taxonomy" id="82996"/>
    <lineage>
        <taxon>Bacteria</taxon>
        <taxon>Pseudomonadati</taxon>
        <taxon>Pseudomonadota</taxon>
        <taxon>Gammaproteobacteria</taxon>
        <taxon>Enterobacterales</taxon>
        <taxon>Yersiniaceae</taxon>
        <taxon>Serratia</taxon>
    </lineage>
</organism>
<name>A0A2X4XJG3_SERPL</name>
<keyword evidence="3 6" id="KW-0732">Signal</keyword>
<keyword evidence="5" id="KW-0998">Cell outer membrane</keyword>
<evidence type="ECO:0000256" key="5">
    <source>
        <dbReference type="ARBA" id="ARBA00023237"/>
    </source>
</evidence>
<evidence type="ECO:0000256" key="1">
    <source>
        <dbReference type="ARBA" id="ARBA00004442"/>
    </source>
</evidence>
<dbReference type="Pfam" id="PF06629">
    <property type="entry name" value="MipA"/>
    <property type="match status" value="1"/>
</dbReference>
<proteinExistence type="inferred from homology"/>
<dbReference type="RefSeq" id="WP_081113145.1">
    <property type="nucleotide sequence ID" value="NZ_CAMITG010000002.1"/>
</dbReference>
<evidence type="ECO:0000313" key="9">
    <source>
        <dbReference type="Proteomes" id="UP000248897"/>
    </source>
</evidence>
<dbReference type="InterPro" id="IPR010583">
    <property type="entry name" value="MipA"/>
</dbReference>
<dbReference type="Proteomes" id="UP000248897">
    <property type="component" value="Chromosome 1"/>
</dbReference>
<feature type="signal peptide" evidence="6">
    <location>
        <begin position="1"/>
        <end position="25"/>
    </location>
</feature>
<dbReference type="Proteomes" id="UP000594967">
    <property type="component" value="Chromosome"/>
</dbReference>
<evidence type="ECO:0000313" key="7">
    <source>
        <dbReference type="EMBL" id="QPS23442.1"/>
    </source>
</evidence>
<dbReference type="EMBL" id="CP065673">
    <property type="protein sequence ID" value="QPS23442.1"/>
    <property type="molecule type" value="Genomic_DNA"/>
</dbReference>